<dbReference type="EMBL" id="JAHKNI010000012">
    <property type="protein sequence ID" value="MBU3065975.1"/>
    <property type="molecule type" value="Genomic_DNA"/>
</dbReference>
<proteinExistence type="predicted"/>
<protein>
    <submittedName>
        <fullName evidence="1">Uncharacterized protein</fullName>
    </submittedName>
</protein>
<evidence type="ECO:0000313" key="1">
    <source>
        <dbReference type="EMBL" id="MBU3065975.1"/>
    </source>
</evidence>
<comment type="caution">
    <text evidence="1">The sequence shown here is derived from an EMBL/GenBank/DDBJ whole genome shotgun (WGS) entry which is preliminary data.</text>
</comment>
<sequence>MPSISHEAPLELLRHNPYLAAVLLAGTGVDIPADAVATPADGDLTACEPTELRADAMVILHNEHRKLAVIVESQTAPPNRKKRRAMAAYVALAQSEHDCDAVLIVVTSSRKTAHACSKIIHTGHPGYNLRPFVIGPDTTPDPADPANALANVELTVLAALNHALDLHNETTLRTVGHTLATLDADQRETYTRFINLTASPEAQAALEEFMKITWPHDPFIDGLKDEGRAEGLAKGEARILLQFLAARGIAITTDIRDRIESCADTDQLETWAVRAATSNSIDEVFTD</sequence>
<keyword evidence="2" id="KW-1185">Reference proteome</keyword>
<dbReference type="PANTHER" id="PTHR34613">
    <property type="entry name" value="SLL0800 PROTEIN"/>
    <property type="match status" value="1"/>
</dbReference>
<accession>A0ABS6B6N7</accession>
<dbReference type="RefSeq" id="WP_215922030.1">
    <property type="nucleotide sequence ID" value="NZ_JAHKNI010000012.1"/>
</dbReference>
<dbReference type="PANTHER" id="PTHR34613:SF1">
    <property type="entry name" value="SLL6017 PROTEIN"/>
    <property type="match status" value="1"/>
</dbReference>
<reference evidence="1 2" key="1">
    <citation type="submission" date="2021-06" db="EMBL/GenBank/DDBJ databases">
        <title>Actinomycetes sequencing.</title>
        <authorList>
            <person name="Shan Q."/>
        </authorList>
    </citation>
    <scope>NUCLEOTIDE SEQUENCE [LARGE SCALE GENOMIC DNA]</scope>
    <source>
        <strain evidence="1 2">NEAU-G5</strain>
    </source>
</reference>
<organism evidence="1 2">
    <name type="scientific">Nocardia albiluteola</name>
    <dbReference type="NCBI Taxonomy" id="2842303"/>
    <lineage>
        <taxon>Bacteria</taxon>
        <taxon>Bacillati</taxon>
        <taxon>Actinomycetota</taxon>
        <taxon>Actinomycetes</taxon>
        <taxon>Mycobacteriales</taxon>
        <taxon>Nocardiaceae</taxon>
        <taxon>Nocardia</taxon>
    </lineage>
</organism>
<gene>
    <name evidence="1" type="ORF">KO481_31195</name>
</gene>
<dbReference type="Proteomes" id="UP000733379">
    <property type="component" value="Unassembled WGS sequence"/>
</dbReference>
<evidence type="ECO:0000313" key="2">
    <source>
        <dbReference type="Proteomes" id="UP000733379"/>
    </source>
</evidence>
<name>A0ABS6B6N7_9NOCA</name>